<evidence type="ECO:0000313" key="4">
    <source>
        <dbReference type="EMBL" id="MFD1766207.1"/>
    </source>
</evidence>
<reference evidence="5" key="1">
    <citation type="journal article" date="2019" name="Int. J. Syst. Evol. Microbiol.">
        <title>The Global Catalogue of Microorganisms (GCM) 10K type strain sequencing project: providing services to taxonomists for standard genome sequencing and annotation.</title>
        <authorList>
            <consortium name="The Broad Institute Genomics Platform"/>
            <consortium name="The Broad Institute Genome Sequencing Center for Infectious Disease"/>
            <person name="Wu L."/>
            <person name="Ma J."/>
        </authorList>
    </citation>
    <scope>NUCLEOTIDE SEQUENCE [LARGE SCALE GENOMIC DNA]</scope>
    <source>
        <strain evidence="5">CGMCC 1.12449</strain>
    </source>
</reference>
<dbReference type="RefSeq" id="WP_381512003.1">
    <property type="nucleotide sequence ID" value="NZ_JBHUEL010000003.1"/>
</dbReference>
<keyword evidence="2" id="KW-0472">Membrane</keyword>
<dbReference type="InterPro" id="IPR011723">
    <property type="entry name" value="Znf/thioredoxin_put"/>
</dbReference>
<keyword evidence="2" id="KW-0812">Transmembrane</keyword>
<feature type="transmembrane region" description="Helical" evidence="2">
    <location>
        <begin position="163"/>
        <end position="185"/>
    </location>
</feature>
<feature type="region of interest" description="Disordered" evidence="1">
    <location>
        <begin position="110"/>
        <end position="134"/>
    </location>
</feature>
<protein>
    <submittedName>
        <fullName evidence="4">MJ0042-type zinc finger domain-containing protein</fullName>
    </submittedName>
</protein>
<feature type="domain" description="Zinc finger/thioredoxin putative" evidence="3">
    <location>
        <begin position="1"/>
        <end position="36"/>
    </location>
</feature>
<dbReference type="Pfam" id="PF13717">
    <property type="entry name" value="Zn_ribbon_4"/>
    <property type="match status" value="1"/>
</dbReference>
<keyword evidence="5" id="KW-1185">Reference proteome</keyword>
<sequence>MLLICPECRTRYVVPDSAIGANGRQVRCANCRHSWFQSGIESPPAPPAPSIVAPPTAAEPAQDDAVSNETDESPSVAPSVAAAAEPMQEDVPAEADAAPGFASFADEPAVTAKEAPELPQRFTTPAPAPAPEPVVYADPEPVETRSQFAREPLFRPRRNPAKLWTYAAIAFAILVTGLGAATWYYGWLDNSFGSSIGEPDLKIVLHDNLELGRDADGSPYFIASGSIVNPTAQTQRVPELLVTLKDASGRPVYSWTMKAPVRTLAPGAKADFSQLRRDVPLAASRISVGWALGG</sequence>
<gene>
    <name evidence="4" type="ORF">ACFSAG_05040</name>
</gene>
<feature type="region of interest" description="Disordered" evidence="1">
    <location>
        <begin position="40"/>
        <end position="94"/>
    </location>
</feature>
<dbReference type="EMBL" id="JBHUEL010000003">
    <property type="protein sequence ID" value="MFD1766207.1"/>
    <property type="molecule type" value="Genomic_DNA"/>
</dbReference>
<feature type="compositionally biased region" description="Low complexity" evidence="1">
    <location>
        <begin position="73"/>
        <end position="86"/>
    </location>
</feature>
<keyword evidence="2" id="KW-1133">Transmembrane helix</keyword>
<comment type="caution">
    <text evidence="4">The sequence shown here is derived from an EMBL/GenBank/DDBJ whole genome shotgun (WGS) entry which is preliminary data.</text>
</comment>
<accession>A0ABW4MF77</accession>
<dbReference type="Proteomes" id="UP001597215">
    <property type="component" value="Unassembled WGS sequence"/>
</dbReference>
<evidence type="ECO:0000259" key="3">
    <source>
        <dbReference type="Pfam" id="PF13717"/>
    </source>
</evidence>
<dbReference type="NCBIfam" id="TIGR02098">
    <property type="entry name" value="MJ0042_CXXC"/>
    <property type="match status" value="1"/>
</dbReference>
<evidence type="ECO:0000256" key="2">
    <source>
        <dbReference type="SAM" id="Phobius"/>
    </source>
</evidence>
<evidence type="ECO:0000313" key="5">
    <source>
        <dbReference type="Proteomes" id="UP001597215"/>
    </source>
</evidence>
<proteinExistence type="predicted"/>
<organism evidence="4 5">
    <name type="scientific">Sphingorhabdus buctiana</name>
    <dbReference type="NCBI Taxonomy" id="1508805"/>
    <lineage>
        <taxon>Bacteria</taxon>
        <taxon>Pseudomonadati</taxon>
        <taxon>Pseudomonadota</taxon>
        <taxon>Alphaproteobacteria</taxon>
        <taxon>Sphingomonadales</taxon>
        <taxon>Sphingomonadaceae</taxon>
        <taxon>Sphingorhabdus</taxon>
    </lineage>
</organism>
<evidence type="ECO:0000256" key="1">
    <source>
        <dbReference type="SAM" id="MobiDB-lite"/>
    </source>
</evidence>
<name>A0ABW4MF77_9SPHN</name>